<comment type="caution">
    <text evidence="1">The sequence shown here is derived from an EMBL/GenBank/DDBJ whole genome shotgun (WGS) entry which is preliminary data.</text>
</comment>
<organism evidence="1 2">
    <name type="scientific">Solanum commersonii</name>
    <name type="common">Commerson's wild potato</name>
    <name type="synonym">Commerson's nightshade</name>
    <dbReference type="NCBI Taxonomy" id="4109"/>
    <lineage>
        <taxon>Eukaryota</taxon>
        <taxon>Viridiplantae</taxon>
        <taxon>Streptophyta</taxon>
        <taxon>Embryophyta</taxon>
        <taxon>Tracheophyta</taxon>
        <taxon>Spermatophyta</taxon>
        <taxon>Magnoliopsida</taxon>
        <taxon>eudicotyledons</taxon>
        <taxon>Gunneridae</taxon>
        <taxon>Pentapetalae</taxon>
        <taxon>asterids</taxon>
        <taxon>lamiids</taxon>
        <taxon>Solanales</taxon>
        <taxon>Solanaceae</taxon>
        <taxon>Solanoideae</taxon>
        <taxon>Solaneae</taxon>
        <taxon>Solanum</taxon>
    </lineage>
</organism>
<dbReference type="EMBL" id="JACXVP010000009">
    <property type="protein sequence ID" value="KAG5586185.1"/>
    <property type="molecule type" value="Genomic_DNA"/>
</dbReference>
<accession>A0A9J5XCS4</accession>
<keyword evidence="2" id="KW-1185">Reference proteome</keyword>
<evidence type="ECO:0000313" key="1">
    <source>
        <dbReference type="EMBL" id="KAG5586185.1"/>
    </source>
</evidence>
<dbReference type="AlphaFoldDB" id="A0A9J5XCS4"/>
<dbReference type="Proteomes" id="UP000824120">
    <property type="component" value="Chromosome 9"/>
</dbReference>
<proteinExistence type="predicted"/>
<name>A0A9J5XCS4_SOLCO</name>
<evidence type="ECO:0000313" key="2">
    <source>
        <dbReference type="Proteomes" id="UP000824120"/>
    </source>
</evidence>
<reference evidence="1 2" key="1">
    <citation type="submission" date="2020-09" db="EMBL/GenBank/DDBJ databases">
        <title>De no assembly of potato wild relative species, Solanum commersonii.</title>
        <authorList>
            <person name="Cho K."/>
        </authorList>
    </citation>
    <scope>NUCLEOTIDE SEQUENCE [LARGE SCALE GENOMIC DNA]</scope>
    <source>
        <strain evidence="1">LZ3.2</strain>
        <tissue evidence="1">Leaf</tissue>
    </source>
</reference>
<protein>
    <submittedName>
        <fullName evidence="1">Uncharacterized protein</fullName>
    </submittedName>
</protein>
<gene>
    <name evidence="1" type="ORF">H5410_046619</name>
</gene>
<sequence>MSLHSNRYEDLSFSKICAAADHSASLVMIADQLSDPPFGRFHRCLGLSFNIIIFGSLGDVVQLRRTARRHANYFFYHRFNHFLQCSAHWNKRRGWDLLATH</sequence>